<feature type="region of interest" description="Disordered" evidence="8">
    <location>
        <begin position="116"/>
        <end position="147"/>
    </location>
</feature>
<organism evidence="10">
    <name type="scientific">Blastobotrys adeninivorans</name>
    <name type="common">Yeast</name>
    <name type="synonym">Arxula adeninivorans</name>
    <dbReference type="NCBI Taxonomy" id="409370"/>
    <lineage>
        <taxon>Eukaryota</taxon>
        <taxon>Fungi</taxon>
        <taxon>Dikarya</taxon>
        <taxon>Ascomycota</taxon>
        <taxon>Saccharomycotina</taxon>
        <taxon>Dipodascomycetes</taxon>
        <taxon>Dipodascales</taxon>
        <taxon>Trichomonascaceae</taxon>
        <taxon>Blastobotrys</taxon>
    </lineage>
</organism>
<proteinExistence type="inferred from homology"/>
<dbReference type="AlphaFoldDB" id="A0A060T8P2"/>
<dbReference type="GO" id="GO:0005737">
    <property type="term" value="C:cytoplasm"/>
    <property type="evidence" value="ECO:0007669"/>
    <property type="project" value="UniProtKB-SubCell"/>
</dbReference>
<reference evidence="10" key="1">
    <citation type="submission" date="2014-02" db="EMBL/GenBank/DDBJ databases">
        <authorList>
            <person name="Genoscope - CEA"/>
        </authorList>
    </citation>
    <scope>NUCLEOTIDE SEQUENCE</scope>
    <source>
        <strain evidence="10">LS3</strain>
    </source>
</reference>
<sequence>MDDVWEEEGPAPSSTTRVEREHHNAGYVEGITASKEKWLQPGFDGGYPTGAVLGMQVGQIIGTLQGLGLRDIETKATSDLSIENIYSSKYWDKDANPTFDGTHPLIEQWNAKVQALSGSPQGSHQGSQQIPAQASSVAEKTPAKYDF</sequence>
<dbReference type="InterPro" id="IPR038881">
    <property type="entry name" value="Yae1-like"/>
</dbReference>
<evidence type="ECO:0000256" key="8">
    <source>
        <dbReference type="SAM" id="MobiDB-lite"/>
    </source>
</evidence>
<gene>
    <name evidence="10" type="ORF">GNLVRS02_ARAD1C30492g</name>
</gene>
<dbReference type="PANTHER" id="PTHR18829">
    <property type="entry name" value="PROTEIN YAE1 HOMOLOG"/>
    <property type="match status" value="1"/>
</dbReference>
<comment type="similarity">
    <text evidence="3">Belongs to the YAE1 family.</text>
</comment>
<accession>A0A060T8P2</accession>
<comment type="subcellular location">
    <subcellularLocation>
        <location evidence="2">Cytoplasm</location>
    </subcellularLocation>
    <subcellularLocation>
        <location evidence="1">Nucleus</location>
    </subcellularLocation>
</comment>
<name>A0A060T8P2_BLAAD</name>
<evidence type="ECO:0000256" key="5">
    <source>
        <dbReference type="ARBA" id="ARBA00018400"/>
    </source>
</evidence>
<keyword evidence="6" id="KW-0963">Cytoplasm</keyword>
<dbReference type="PhylomeDB" id="A0A060T8P2"/>
<protein>
    <recommendedName>
        <fullName evidence="5">Protein YAE1</fullName>
    </recommendedName>
    <alternativeName>
        <fullName evidence="4">Protein yae1</fullName>
    </alternativeName>
</protein>
<evidence type="ECO:0000256" key="2">
    <source>
        <dbReference type="ARBA" id="ARBA00004496"/>
    </source>
</evidence>
<feature type="domain" description="Essential protein Yae1 N-terminal" evidence="9">
    <location>
        <begin position="26"/>
        <end position="64"/>
    </location>
</feature>
<evidence type="ECO:0000256" key="1">
    <source>
        <dbReference type="ARBA" id="ARBA00004123"/>
    </source>
</evidence>
<feature type="compositionally biased region" description="Low complexity" evidence="8">
    <location>
        <begin position="117"/>
        <end position="129"/>
    </location>
</feature>
<evidence type="ECO:0000256" key="7">
    <source>
        <dbReference type="ARBA" id="ARBA00023242"/>
    </source>
</evidence>
<evidence type="ECO:0000313" key="10">
    <source>
        <dbReference type="EMBL" id="CDP35227.1"/>
    </source>
</evidence>
<evidence type="ECO:0000259" key="9">
    <source>
        <dbReference type="Pfam" id="PF09811"/>
    </source>
</evidence>
<dbReference type="Pfam" id="PF09811">
    <property type="entry name" value="Yae1_N"/>
    <property type="match status" value="1"/>
</dbReference>
<dbReference type="PANTHER" id="PTHR18829:SF0">
    <property type="entry name" value="PROTEIN YAE1 HOMOLOG"/>
    <property type="match status" value="1"/>
</dbReference>
<evidence type="ECO:0000256" key="6">
    <source>
        <dbReference type="ARBA" id="ARBA00022490"/>
    </source>
</evidence>
<evidence type="ECO:0000256" key="3">
    <source>
        <dbReference type="ARBA" id="ARBA00007096"/>
    </source>
</evidence>
<dbReference type="EMBL" id="HG937693">
    <property type="protein sequence ID" value="CDP35227.1"/>
    <property type="molecule type" value="Genomic_DNA"/>
</dbReference>
<dbReference type="GO" id="GO:0005634">
    <property type="term" value="C:nucleus"/>
    <property type="evidence" value="ECO:0007669"/>
    <property type="project" value="UniProtKB-SubCell"/>
</dbReference>
<reference evidence="10" key="2">
    <citation type="submission" date="2014-06" db="EMBL/GenBank/DDBJ databases">
        <title>The complete genome of Blastobotrys (Arxula) adeninivorans LS3 - a yeast of biotechnological interest.</title>
        <authorList>
            <person name="Kunze G."/>
            <person name="Gaillardin C."/>
            <person name="Czernicka M."/>
            <person name="Durrens P."/>
            <person name="Martin T."/>
            <person name="Boer E."/>
            <person name="Gabaldon T."/>
            <person name="Cruz J."/>
            <person name="Talla E."/>
            <person name="Marck C."/>
            <person name="Goffeau A."/>
            <person name="Barbe V."/>
            <person name="Baret P."/>
            <person name="Baronian K."/>
            <person name="Beier S."/>
            <person name="Bleykasten C."/>
            <person name="Bode R."/>
            <person name="Casaregola S."/>
            <person name="Despons L."/>
            <person name="Fairhead C."/>
            <person name="Giersberg M."/>
            <person name="Gierski P."/>
            <person name="Hahnel U."/>
            <person name="Hartmann A."/>
            <person name="Jankowska D."/>
            <person name="Jubin C."/>
            <person name="Jung P."/>
            <person name="Lafontaine I."/>
            <person name="Leh-Louis V."/>
            <person name="Lemaire M."/>
            <person name="Marcet-Houben M."/>
            <person name="Mascher M."/>
            <person name="Morel G."/>
            <person name="Richard G.-F."/>
            <person name="Riechen J."/>
            <person name="Sacerdot C."/>
            <person name="Sarkar A."/>
            <person name="Savel G."/>
            <person name="Schacherer J."/>
            <person name="Sherman D."/>
            <person name="Straub M.-L."/>
            <person name="Stein N."/>
            <person name="Thierry A."/>
            <person name="Trautwein-Schult A."/>
            <person name="Westhof E."/>
            <person name="Worch S."/>
            <person name="Dujon B."/>
            <person name="Souciet J.-L."/>
            <person name="Wincker P."/>
            <person name="Scholz U."/>
            <person name="Neuveglise N."/>
        </authorList>
    </citation>
    <scope>NUCLEOTIDE SEQUENCE</scope>
    <source>
        <strain evidence="10">LS3</strain>
    </source>
</reference>
<keyword evidence="7" id="KW-0539">Nucleus</keyword>
<dbReference type="InterPro" id="IPR019191">
    <property type="entry name" value="Essential_protein_Yae1_N"/>
</dbReference>
<evidence type="ECO:0000256" key="4">
    <source>
        <dbReference type="ARBA" id="ARBA00017286"/>
    </source>
</evidence>